<name>A0A6A6B2K9_9PEZI</name>
<accession>A0A6A6B2K9</accession>
<dbReference type="AlphaFoldDB" id="A0A6A6B2K9"/>
<feature type="compositionally biased region" description="Basic and acidic residues" evidence="1">
    <location>
        <begin position="214"/>
        <end position="228"/>
    </location>
</feature>
<dbReference type="EMBL" id="ML995502">
    <property type="protein sequence ID" value="KAF2137454.1"/>
    <property type="molecule type" value="Genomic_DNA"/>
</dbReference>
<evidence type="ECO:0000256" key="1">
    <source>
        <dbReference type="SAM" id="MobiDB-lite"/>
    </source>
</evidence>
<gene>
    <name evidence="2" type="ORF">K452DRAFT_235859</name>
</gene>
<dbReference type="Proteomes" id="UP000799438">
    <property type="component" value="Unassembled WGS sequence"/>
</dbReference>
<proteinExistence type="predicted"/>
<feature type="compositionally biased region" description="Basic and acidic residues" evidence="1">
    <location>
        <begin position="146"/>
        <end position="155"/>
    </location>
</feature>
<dbReference type="OrthoDB" id="4590707at2759"/>
<feature type="region of interest" description="Disordered" evidence="1">
    <location>
        <begin position="74"/>
        <end position="301"/>
    </location>
</feature>
<organism evidence="2 3">
    <name type="scientific">Aplosporella prunicola CBS 121167</name>
    <dbReference type="NCBI Taxonomy" id="1176127"/>
    <lineage>
        <taxon>Eukaryota</taxon>
        <taxon>Fungi</taxon>
        <taxon>Dikarya</taxon>
        <taxon>Ascomycota</taxon>
        <taxon>Pezizomycotina</taxon>
        <taxon>Dothideomycetes</taxon>
        <taxon>Dothideomycetes incertae sedis</taxon>
        <taxon>Botryosphaeriales</taxon>
        <taxon>Aplosporellaceae</taxon>
        <taxon>Aplosporella</taxon>
    </lineage>
</organism>
<protein>
    <submittedName>
        <fullName evidence="2">Uncharacterized protein</fullName>
    </submittedName>
</protein>
<reference evidence="2" key="1">
    <citation type="journal article" date="2020" name="Stud. Mycol.">
        <title>101 Dothideomycetes genomes: a test case for predicting lifestyles and emergence of pathogens.</title>
        <authorList>
            <person name="Haridas S."/>
            <person name="Albert R."/>
            <person name="Binder M."/>
            <person name="Bloem J."/>
            <person name="Labutti K."/>
            <person name="Salamov A."/>
            <person name="Andreopoulos B."/>
            <person name="Baker S."/>
            <person name="Barry K."/>
            <person name="Bills G."/>
            <person name="Bluhm B."/>
            <person name="Cannon C."/>
            <person name="Castanera R."/>
            <person name="Culley D."/>
            <person name="Daum C."/>
            <person name="Ezra D."/>
            <person name="Gonzalez J."/>
            <person name="Henrissat B."/>
            <person name="Kuo A."/>
            <person name="Liang C."/>
            <person name="Lipzen A."/>
            <person name="Lutzoni F."/>
            <person name="Magnuson J."/>
            <person name="Mondo S."/>
            <person name="Nolan M."/>
            <person name="Ohm R."/>
            <person name="Pangilinan J."/>
            <person name="Park H.-J."/>
            <person name="Ramirez L."/>
            <person name="Alfaro M."/>
            <person name="Sun H."/>
            <person name="Tritt A."/>
            <person name="Yoshinaga Y."/>
            <person name="Zwiers L.-H."/>
            <person name="Turgeon B."/>
            <person name="Goodwin S."/>
            <person name="Spatafora J."/>
            <person name="Crous P."/>
            <person name="Grigoriev I."/>
        </authorList>
    </citation>
    <scope>NUCLEOTIDE SEQUENCE</scope>
    <source>
        <strain evidence="2">CBS 121167</strain>
    </source>
</reference>
<feature type="compositionally biased region" description="Polar residues" evidence="1">
    <location>
        <begin position="235"/>
        <end position="254"/>
    </location>
</feature>
<evidence type="ECO:0000313" key="2">
    <source>
        <dbReference type="EMBL" id="KAF2137454.1"/>
    </source>
</evidence>
<feature type="compositionally biased region" description="Basic and acidic residues" evidence="1">
    <location>
        <begin position="102"/>
        <end position="136"/>
    </location>
</feature>
<feature type="compositionally biased region" description="Low complexity" evidence="1">
    <location>
        <begin position="43"/>
        <end position="54"/>
    </location>
</feature>
<feature type="region of interest" description="Disordered" evidence="1">
    <location>
        <begin position="25"/>
        <end position="54"/>
    </location>
</feature>
<dbReference type="RefSeq" id="XP_033393169.1">
    <property type="nucleotide sequence ID" value="XM_033537469.1"/>
</dbReference>
<dbReference type="GeneID" id="54294965"/>
<feature type="compositionally biased region" description="Basic and acidic residues" evidence="1">
    <location>
        <begin position="79"/>
        <end position="95"/>
    </location>
</feature>
<sequence>MPFPRSTAFRFVSQAARPAARSSFRSAGAAWQRTSQQGARRYASSSGHSHQAGSDVPWAIGATVVTIPGVWYMLQPGADHGHHEEHAKHEEKHEEPEEEPEEAPKEESAPEDKQVPKVSETEGKDQVSNKESDELQKPQNQDTPEGESKSKDESHMTSTPDNKGSVEGVRFKGSTNQGDSDNAAEDTRSHVPDAKGGAKKRIDSGYGTPIGSESAERDAKGSSKDKVSCHFAASSKESLSQNQQSGKQEGLSNTDTKHSTDPVSDPNKSTKGEGTAETAKVKGTVSPNRPSVSCPRPQAPS</sequence>
<keyword evidence="3" id="KW-1185">Reference proteome</keyword>
<evidence type="ECO:0000313" key="3">
    <source>
        <dbReference type="Proteomes" id="UP000799438"/>
    </source>
</evidence>